<name>A0A9P6H2Y4_9AGAM</name>
<keyword evidence="2" id="KW-1185">Reference proteome</keyword>
<evidence type="ECO:0000313" key="2">
    <source>
        <dbReference type="Proteomes" id="UP000736335"/>
    </source>
</evidence>
<accession>A0A9P6H2Y4</accession>
<reference evidence="1" key="2">
    <citation type="submission" date="2020-11" db="EMBL/GenBank/DDBJ databases">
        <authorList>
            <consortium name="DOE Joint Genome Institute"/>
            <person name="Kuo A."/>
            <person name="Miyauchi S."/>
            <person name="Kiss E."/>
            <person name="Drula E."/>
            <person name="Kohler A."/>
            <person name="Sanchez-Garcia M."/>
            <person name="Andreopoulos B."/>
            <person name="Barry K.W."/>
            <person name="Bonito G."/>
            <person name="Buee M."/>
            <person name="Carver A."/>
            <person name="Chen C."/>
            <person name="Cichocki N."/>
            <person name="Clum A."/>
            <person name="Culley D."/>
            <person name="Crous P.W."/>
            <person name="Fauchery L."/>
            <person name="Girlanda M."/>
            <person name="Hayes R."/>
            <person name="Keri Z."/>
            <person name="Labutti K."/>
            <person name="Lipzen A."/>
            <person name="Lombard V."/>
            <person name="Magnuson J."/>
            <person name="Maillard F."/>
            <person name="Morin E."/>
            <person name="Murat C."/>
            <person name="Nolan M."/>
            <person name="Ohm R."/>
            <person name="Pangilinan J."/>
            <person name="Pereira M."/>
            <person name="Perotto S."/>
            <person name="Peter M."/>
            <person name="Riley R."/>
            <person name="Sitrit Y."/>
            <person name="Stielow B."/>
            <person name="Szollosi G."/>
            <person name="Zifcakova L."/>
            <person name="Stursova M."/>
            <person name="Spatafora J.W."/>
            <person name="Tedersoo L."/>
            <person name="Vaario L.-M."/>
            <person name="Yamada A."/>
            <person name="Yan M."/>
            <person name="Wang P."/>
            <person name="Xu J."/>
            <person name="Bruns T."/>
            <person name="Baldrian P."/>
            <person name="Vilgalys R."/>
            <person name="Henrissat B."/>
            <person name="Grigoriev I.V."/>
            <person name="Hibbett D."/>
            <person name="Nagy L.G."/>
            <person name="Martin F.M."/>
        </authorList>
    </citation>
    <scope>NUCLEOTIDE SEQUENCE</scope>
    <source>
        <strain evidence="1">UH-Tt-Lm1</strain>
    </source>
</reference>
<reference evidence="1" key="1">
    <citation type="journal article" date="2020" name="Nat. Commun.">
        <title>Large-scale genome sequencing of mycorrhizal fungi provides insights into the early evolution of symbiotic traits.</title>
        <authorList>
            <person name="Miyauchi S."/>
            <person name="Kiss E."/>
            <person name="Kuo A."/>
            <person name="Drula E."/>
            <person name="Kohler A."/>
            <person name="Sanchez-Garcia M."/>
            <person name="Morin E."/>
            <person name="Andreopoulos B."/>
            <person name="Barry K.W."/>
            <person name="Bonito G."/>
            <person name="Buee M."/>
            <person name="Carver A."/>
            <person name="Chen C."/>
            <person name="Cichocki N."/>
            <person name="Clum A."/>
            <person name="Culley D."/>
            <person name="Crous P.W."/>
            <person name="Fauchery L."/>
            <person name="Girlanda M."/>
            <person name="Hayes R.D."/>
            <person name="Keri Z."/>
            <person name="LaButti K."/>
            <person name="Lipzen A."/>
            <person name="Lombard V."/>
            <person name="Magnuson J."/>
            <person name="Maillard F."/>
            <person name="Murat C."/>
            <person name="Nolan M."/>
            <person name="Ohm R.A."/>
            <person name="Pangilinan J."/>
            <person name="Pereira M.F."/>
            <person name="Perotto S."/>
            <person name="Peter M."/>
            <person name="Pfister S."/>
            <person name="Riley R."/>
            <person name="Sitrit Y."/>
            <person name="Stielow J.B."/>
            <person name="Szollosi G."/>
            <person name="Zifcakova L."/>
            <person name="Stursova M."/>
            <person name="Spatafora J.W."/>
            <person name="Tedersoo L."/>
            <person name="Vaario L.M."/>
            <person name="Yamada A."/>
            <person name="Yan M."/>
            <person name="Wang P."/>
            <person name="Xu J."/>
            <person name="Bruns T."/>
            <person name="Baldrian P."/>
            <person name="Vilgalys R."/>
            <person name="Dunand C."/>
            <person name="Henrissat B."/>
            <person name="Grigoriev I.V."/>
            <person name="Hibbett D."/>
            <person name="Nagy L.G."/>
            <person name="Martin F.M."/>
        </authorList>
    </citation>
    <scope>NUCLEOTIDE SEQUENCE</scope>
    <source>
        <strain evidence="1">UH-Tt-Lm1</strain>
    </source>
</reference>
<protein>
    <submittedName>
        <fullName evidence="1">Uncharacterized protein</fullName>
    </submittedName>
</protein>
<comment type="caution">
    <text evidence="1">The sequence shown here is derived from an EMBL/GenBank/DDBJ whole genome shotgun (WGS) entry which is preliminary data.</text>
</comment>
<organism evidence="1 2">
    <name type="scientific">Thelephora terrestris</name>
    <dbReference type="NCBI Taxonomy" id="56493"/>
    <lineage>
        <taxon>Eukaryota</taxon>
        <taxon>Fungi</taxon>
        <taxon>Dikarya</taxon>
        <taxon>Basidiomycota</taxon>
        <taxon>Agaricomycotina</taxon>
        <taxon>Agaricomycetes</taxon>
        <taxon>Thelephorales</taxon>
        <taxon>Thelephoraceae</taxon>
        <taxon>Thelephora</taxon>
    </lineage>
</organism>
<dbReference type="EMBL" id="WIUZ02000023">
    <property type="protein sequence ID" value="KAF9778320.1"/>
    <property type="molecule type" value="Genomic_DNA"/>
</dbReference>
<dbReference type="OrthoDB" id="6359816at2759"/>
<dbReference type="Proteomes" id="UP000736335">
    <property type="component" value="Unassembled WGS sequence"/>
</dbReference>
<sequence>MPKVLHASMVKVHRREIPWETRTPRVTVKATPLRLRLARKKMAKYGRFFFRDHILRELRFHILPLNQLMNVRDFFSCRWRSLFFYLFTGQTSFAPLRSQRTDSCQEYTSSPPPCSPKSIYIIANLLDMQPLRDLALKDIESKLSEDNIVEEFFSCVSAGEQQIIEMECRLLFSKFKNEATTSRMQEKISSIPGNHLAHCAGALKLGLRAALDLKKQEPQAGITDPRAGAEKGAKLRCWSTSCPGHREHMPYSLVGSLLHCPRCNYSIMECVGCENLRGGVYDRCKSCHKKFL</sequence>
<gene>
    <name evidence="1" type="ORF">BJ322DRAFT_494099</name>
</gene>
<evidence type="ECO:0000313" key="1">
    <source>
        <dbReference type="EMBL" id="KAF9778320.1"/>
    </source>
</evidence>
<proteinExistence type="predicted"/>
<dbReference type="AlphaFoldDB" id="A0A9P6H2Y4"/>